<name>A0ACB5RU56_9PEZI</name>
<accession>A0ACB5RU56</accession>
<organism evidence="1 2">
    <name type="scientific">Neofusicoccum parvum</name>
    <dbReference type="NCBI Taxonomy" id="310453"/>
    <lineage>
        <taxon>Eukaryota</taxon>
        <taxon>Fungi</taxon>
        <taxon>Dikarya</taxon>
        <taxon>Ascomycota</taxon>
        <taxon>Pezizomycotina</taxon>
        <taxon>Dothideomycetes</taxon>
        <taxon>Dothideomycetes incertae sedis</taxon>
        <taxon>Botryosphaeriales</taxon>
        <taxon>Botryosphaeriaceae</taxon>
        <taxon>Neofusicoccum</taxon>
    </lineage>
</organism>
<comment type="caution">
    <text evidence="1">The sequence shown here is derived from an EMBL/GenBank/DDBJ whole genome shotgun (WGS) entry which is preliminary data.</text>
</comment>
<reference evidence="1" key="1">
    <citation type="submission" date="2024-09" db="EMBL/GenBank/DDBJ databases">
        <title>Draft Genome Sequences of Neofusicoccum parvum.</title>
        <authorList>
            <person name="Ashida A."/>
            <person name="Camagna M."/>
            <person name="Tanaka A."/>
            <person name="Takemoto D."/>
        </authorList>
    </citation>
    <scope>NUCLEOTIDE SEQUENCE</scope>
    <source>
        <strain evidence="1">PPO83</strain>
    </source>
</reference>
<dbReference type="Proteomes" id="UP001165186">
    <property type="component" value="Unassembled WGS sequence"/>
</dbReference>
<gene>
    <name evidence="1" type="primary">g6063</name>
    <name evidence="1" type="ORF">NpPPO83_00006063</name>
</gene>
<evidence type="ECO:0000313" key="2">
    <source>
        <dbReference type="Proteomes" id="UP001165186"/>
    </source>
</evidence>
<proteinExistence type="predicted"/>
<sequence length="529" mass="60178">MKVAKACRQCRESKRKCTKQPDAQRCNPCLHKQLPCSLQNTCRPHQPILPQPKPPLEPLSTPPTALSQPQTIVHPPSNTVQELVDLYITLIHDKPHSLFHEPSLRQAAAADAVPRQALYGILGLSARHAPRPFGTAFAVEAKRLLKEDVENICIGNVQACILVANACGAVNESKSEALFFGIAIRMAQILSLPQPGPLDTPVDQEIKRRVYWTLYMVDRWNSAGLGLTRQLPDALNQYPMPAHELEFHQALRFRYHANMKRGLWAYFVDLAYIFGEIQDLHRRHVSGELEDAHFEEQAQGLAAMLERFAEGLPAELRLNVDNLKWHADRGIGRTFVALHLGFHHYSTLIHFQYLDIQLPRTPKQRLFASRCKHHANTFSDLLKLSTEIPYCDAVYNIVAHMTVVSSSVLLYTLFFGDEDELPTTRQRLEQNFEILIKLRGYWPSVSDMMDRLFTFQKVCMWSADPNTHKIDKWMLKFLLQHALPIEDRVDERGTSLSPQTADSAMLPVVTEISSERGRYASSALSMLRQ</sequence>
<protein>
    <submittedName>
        <fullName evidence="1">Uncharacterized protein</fullName>
    </submittedName>
</protein>
<dbReference type="EMBL" id="BSXG01000010">
    <property type="protein sequence ID" value="GME23978.1"/>
    <property type="molecule type" value="Genomic_DNA"/>
</dbReference>
<keyword evidence="2" id="KW-1185">Reference proteome</keyword>
<evidence type="ECO:0000313" key="1">
    <source>
        <dbReference type="EMBL" id="GME23978.1"/>
    </source>
</evidence>